<dbReference type="Pfam" id="PF00144">
    <property type="entry name" value="Beta-lactamase"/>
    <property type="match status" value="1"/>
</dbReference>
<gene>
    <name evidence="3" type="ORF">PX52LOC_02906</name>
</gene>
<dbReference type="RefSeq" id="WP_149110735.1">
    <property type="nucleotide sequence ID" value="NZ_CP042425.1"/>
</dbReference>
<feature type="chain" id="PRO_5022707190" evidence="1">
    <location>
        <begin position="20"/>
        <end position="384"/>
    </location>
</feature>
<evidence type="ECO:0000256" key="1">
    <source>
        <dbReference type="SAM" id="SignalP"/>
    </source>
</evidence>
<dbReference type="SUPFAM" id="SSF56601">
    <property type="entry name" value="beta-lactamase/transpeptidase-like"/>
    <property type="match status" value="1"/>
</dbReference>
<name>A0A5C1A9C8_9BACT</name>
<evidence type="ECO:0000313" key="3">
    <source>
        <dbReference type="EMBL" id="QEL15969.1"/>
    </source>
</evidence>
<dbReference type="Proteomes" id="UP000324974">
    <property type="component" value="Chromosome"/>
</dbReference>
<proteinExistence type="predicted"/>
<evidence type="ECO:0000259" key="2">
    <source>
        <dbReference type="Pfam" id="PF00144"/>
    </source>
</evidence>
<dbReference type="PANTHER" id="PTHR43283:SF3">
    <property type="entry name" value="BETA-LACTAMASE FAMILY PROTEIN (AFU_ORTHOLOGUE AFUA_5G07500)"/>
    <property type="match status" value="1"/>
</dbReference>
<keyword evidence="1" id="KW-0732">Signal</keyword>
<dbReference type="GO" id="GO:0016787">
    <property type="term" value="F:hydrolase activity"/>
    <property type="evidence" value="ECO:0007669"/>
    <property type="project" value="UniProtKB-KW"/>
</dbReference>
<organism evidence="3 4">
    <name type="scientific">Limnoglobus roseus</name>
    <dbReference type="NCBI Taxonomy" id="2598579"/>
    <lineage>
        <taxon>Bacteria</taxon>
        <taxon>Pseudomonadati</taxon>
        <taxon>Planctomycetota</taxon>
        <taxon>Planctomycetia</taxon>
        <taxon>Gemmatales</taxon>
        <taxon>Gemmataceae</taxon>
        <taxon>Limnoglobus</taxon>
    </lineage>
</organism>
<dbReference type="EMBL" id="CP042425">
    <property type="protein sequence ID" value="QEL15969.1"/>
    <property type="molecule type" value="Genomic_DNA"/>
</dbReference>
<sequence>MIRTLTLFFTLLLAAPVRADNPPSKELATALQPFVDRGNLAGAVVLVADKEKTLAVQAVGFSDVAGKVPLTTDALFWIASQSKPITATALMILVDEGKVKLDDPVAKYLPEFNNVWLFAEGDKEHVSLKRPRRAVTVRDVLSHTSGLPFSSAAETPTLDGLPLAAAVKTYAMTPLATEPGAKYQYSNAGINTAGRIMEVVSKMPYEDFLQKRLFDPLGMADTTFWPSESQVKRLAKSYKPGKGGTGLEELTVGQLRYPLGDRAHRFPMPAGGLFSTAADVGRFCQMVLNGGTLDGKRILSEDAVKEMTKRQTPPELKESYGLGWSVGGGTFGHGGAFATDMTVDVKRGLVYVYLVQHSGFPGDGGKARDAFRKAAEARFAPAGK</sequence>
<feature type="domain" description="Beta-lactamase-related" evidence="2">
    <location>
        <begin position="28"/>
        <end position="371"/>
    </location>
</feature>
<keyword evidence="4" id="KW-1185">Reference proteome</keyword>
<dbReference type="InterPro" id="IPR001466">
    <property type="entry name" value="Beta-lactam-related"/>
</dbReference>
<feature type="signal peptide" evidence="1">
    <location>
        <begin position="1"/>
        <end position="19"/>
    </location>
</feature>
<dbReference type="OrthoDB" id="9770183at2"/>
<dbReference type="Gene3D" id="3.40.710.10">
    <property type="entry name" value="DD-peptidase/beta-lactamase superfamily"/>
    <property type="match status" value="1"/>
</dbReference>
<keyword evidence="3" id="KW-0378">Hydrolase</keyword>
<dbReference type="PANTHER" id="PTHR43283">
    <property type="entry name" value="BETA-LACTAMASE-RELATED"/>
    <property type="match status" value="1"/>
</dbReference>
<dbReference type="AlphaFoldDB" id="A0A5C1A9C8"/>
<dbReference type="InterPro" id="IPR050789">
    <property type="entry name" value="Diverse_Enzym_Activities"/>
</dbReference>
<reference evidence="4" key="1">
    <citation type="submission" date="2019-08" db="EMBL/GenBank/DDBJ databases">
        <title>Limnoglobus roseus gen. nov., sp. nov., a novel freshwater planctomycete with a giant genome from the family Gemmataceae.</title>
        <authorList>
            <person name="Kulichevskaya I.S."/>
            <person name="Naumoff D.G."/>
            <person name="Miroshnikov K."/>
            <person name="Ivanova A."/>
            <person name="Philippov D.A."/>
            <person name="Hakobyan A."/>
            <person name="Rijpstra I.C."/>
            <person name="Sinninghe Damste J.S."/>
            <person name="Liesack W."/>
            <person name="Dedysh S.N."/>
        </authorList>
    </citation>
    <scope>NUCLEOTIDE SEQUENCE [LARGE SCALE GENOMIC DNA]</scope>
    <source>
        <strain evidence="4">PX52</strain>
    </source>
</reference>
<protein>
    <submittedName>
        <fullName evidence="3">Serine hydrolase</fullName>
    </submittedName>
</protein>
<accession>A0A5C1A9C8</accession>
<dbReference type="KEGG" id="lrs:PX52LOC_02906"/>
<evidence type="ECO:0000313" key="4">
    <source>
        <dbReference type="Proteomes" id="UP000324974"/>
    </source>
</evidence>
<dbReference type="InterPro" id="IPR012338">
    <property type="entry name" value="Beta-lactam/transpept-like"/>
</dbReference>